<feature type="compositionally biased region" description="Low complexity" evidence="6">
    <location>
        <begin position="1072"/>
        <end position="1158"/>
    </location>
</feature>
<evidence type="ECO:0000313" key="9">
    <source>
        <dbReference type="EMBL" id="OQD70186.1"/>
    </source>
</evidence>
<dbReference type="Pfam" id="PF00270">
    <property type="entry name" value="DEAD"/>
    <property type="match status" value="1"/>
</dbReference>
<evidence type="ECO:0000256" key="5">
    <source>
        <dbReference type="ARBA" id="ARBA00034808"/>
    </source>
</evidence>
<comment type="catalytic activity">
    <reaction evidence="4">
        <text>Couples ATP hydrolysis with the unwinding of duplex DNA by translocating in the 3'-5' direction.</text>
        <dbReference type="EC" id="5.6.2.4"/>
    </reaction>
</comment>
<dbReference type="GO" id="GO:0005694">
    <property type="term" value="C:chromosome"/>
    <property type="evidence" value="ECO:0007669"/>
    <property type="project" value="TreeGrafter"/>
</dbReference>
<dbReference type="GO" id="GO:0003676">
    <property type="term" value="F:nucleic acid binding"/>
    <property type="evidence" value="ECO:0007669"/>
    <property type="project" value="InterPro"/>
</dbReference>
<evidence type="ECO:0000256" key="2">
    <source>
        <dbReference type="ARBA" id="ARBA00022741"/>
    </source>
</evidence>
<gene>
    <name evidence="9" type="ORF">PENANT_c271G09095</name>
</gene>
<dbReference type="GO" id="GO:0005524">
    <property type="term" value="F:ATP binding"/>
    <property type="evidence" value="ECO:0007669"/>
    <property type="project" value="UniProtKB-KW"/>
</dbReference>
<proteinExistence type="inferred from homology"/>
<evidence type="ECO:0000259" key="8">
    <source>
        <dbReference type="PROSITE" id="PS51194"/>
    </source>
</evidence>
<evidence type="ECO:0000259" key="7">
    <source>
        <dbReference type="PROSITE" id="PS51192"/>
    </source>
</evidence>
<feature type="region of interest" description="Disordered" evidence="6">
    <location>
        <begin position="952"/>
        <end position="998"/>
    </location>
</feature>
<dbReference type="PROSITE" id="PS51192">
    <property type="entry name" value="HELICASE_ATP_BIND_1"/>
    <property type="match status" value="1"/>
</dbReference>
<protein>
    <recommendedName>
        <fullName evidence="5">DNA 3'-5' helicase</fullName>
        <ecNumber evidence="5">5.6.2.4</ecNumber>
    </recommendedName>
</protein>
<keyword evidence="10" id="KW-1185">Reference proteome</keyword>
<dbReference type="AlphaFoldDB" id="A0A1V6P0Q2"/>
<accession>A0A1V6P0Q2</accession>
<dbReference type="PROSITE" id="PS51194">
    <property type="entry name" value="HELICASE_CTER"/>
    <property type="match status" value="1"/>
</dbReference>
<feature type="compositionally biased region" description="Polar residues" evidence="6">
    <location>
        <begin position="1057"/>
        <end position="1071"/>
    </location>
</feature>
<dbReference type="STRING" id="416450.A0A1V6P0Q2"/>
<dbReference type="InterPro" id="IPR027417">
    <property type="entry name" value="P-loop_NTPase"/>
</dbReference>
<dbReference type="CDD" id="cd17920">
    <property type="entry name" value="DEXHc_RecQ"/>
    <property type="match status" value="1"/>
</dbReference>
<evidence type="ECO:0000313" key="10">
    <source>
        <dbReference type="Proteomes" id="UP000191672"/>
    </source>
</evidence>
<dbReference type="Proteomes" id="UP000191672">
    <property type="component" value="Unassembled WGS sequence"/>
</dbReference>
<evidence type="ECO:0000256" key="3">
    <source>
        <dbReference type="ARBA" id="ARBA00022840"/>
    </source>
</evidence>
<dbReference type="GO" id="GO:0000724">
    <property type="term" value="P:double-strand break repair via homologous recombination"/>
    <property type="evidence" value="ECO:0007669"/>
    <property type="project" value="TreeGrafter"/>
</dbReference>
<organism evidence="9 10">
    <name type="scientific">Penicillium antarcticum</name>
    <dbReference type="NCBI Taxonomy" id="416450"/>
    <lineage>
        <taxon>Eukaryota</taxon>
        <taxon>Fungi</taxon>
        <taxon>Dikarya</taxon>
        <taxon>Ascomycota</taxon>
        <taxon>Pezizomycotina</taxon>
        <taxon>Eurotiomycetes</taxon>
        <taxon>Eurotiomycetidae</taxon>
        <taxon>Eurotiales</taxon>
        <taxon>Aspergillaceae</taxon>
        <taxon>Penicillium</taxon>
    </lineage>
</organism>
<comment type="caution">
    <text evidence="9">The sequence shown here is derived from an EMBL/GenBank/DDBJ whole genome shotgun (WGS) entry which is preliminary data.</text>
</comment>
<dbReference type="InterPro" id="IPR011545">
    <property type="entry name" value="DEAD/DEAH_box_helicase_dom"/>
</dbReference>
<sequence length="1167" mass="130394">SYPPILSKLIKIARFMVVYKALKLDPTAEAMLSQLTEHQMAGEWETESPLNSVDFTFLTPTSDDDFNFETGLVPLLSTQSSYFVQFSQAQQGQRSFREWVAEMVSQFMVRGTNSPIQWLLDLRTYGLKIHYNSTTTGHVGWMNQDQLLSQQYNFSMGDFRGFIHGLISSTRQILRDELLLSTENRSVPAIPWRDICDDPTETAHGWSFLKDTRTPWPVAGSEWMMNRVRREGLLRQRFIESSTGRLRIAAIDVYLQRVAHFREKLAIAIHVSGGQPARAPELLSIRHCNTDSGGYRNVFVEDGLVAFVTQYHKGFYASNDTKVIHRYLPQEVGELVVWYLWLVLPFVERLQAYVEKVRRAENSEIQRHQRQAFLWSPDPSTGRDWSSERLREVLKRETTIGLNGHAINLNAYRDIAIGISRRFMRPSSVFPNNTRQDVRAEASQEDDEEGMNAEQWMGHIADLQAAHSSHVAGMIYGRGITEQPGTTAHRREMFRLSSTDWHRFLGFVSTDDGGAESALGLGQFSPWQKEAEIGRTERRWQLTQADIEPEMQRMMGNRAVRLRGVQAPALEAIQQGQSPVVAVMPTGGGKSLLFMLPAWISPRGVTVVVVPLIALRGDMVQRCQRLGISCVEWESRRPADQASIVLVTPESAITEDFMTFLNRQRLGHRLDRIVIDECHVVLNDQANFRPAMAQLGRLIVAQAQMIYLTATLPPTAENQLFQRLRTTREKAHFFRARTNRTNVAYRIWQPTVPNRYRNSYDWIESPDVISFIRDRITRARVQTGRVVIYGPTTKTVEQLAQLIDSEAYHSRTLDRKGVLARFQANATGVVVATSALGMGVDIPNIRSIIHIGLPRSLLDYAQESGRAGRDGLRSEAIIIQPDGFERPTWDPIHEDPVKADAEQDRLNRYIYQGCCRRVILDEYLDGHVRQCCDTTEQRCDRCDQDWQVNEVMSETASERESETASERESETASERESETAIERESDRNGPFPASDPMVLSRVLNPSAETPVQALCTEPMEDVQYSSVEIGQGVEELSQFPADSEASGQRSDSESIGFRSQTPSASAVNSADGNTVNSANGNTANSANGNTVSSANGNTANSANGNTVNSVNSVNSASGNAVNSASGNAVNSANSNTANSNTANSNTASGNTASGNTATVNSRANTSY</sequence>
<dbReference type="GO" id="GO:0009378">
    <property type="term" value="F:four-way junction helicase activity"/>
    <property type="evidence" value="ECO:0007669"/>
    <property type="project" value="TreeGrafter"/>
</dbReference>
<dbReference type="GO" id="GO:0005737">
    <property type="term" value="C:cytoplasm"/>
    <property type="evidence" value="ECO:0007669"/>
    <property type="project" value="TreeGrafter"/>
</dbReference>
<feature type="region of interest" description="Disordered" evidence="6">
    <location>
        <begin position="1038"/>
        <end position="1167"/>
    </location>
</feature>
<evidence type="ECO:0000256" key="1">
    <source>
        <dbReference type="ARBA" id="ARBA00005446"/>
    </source>
</evidence>
<keyword evidence="3" id="KW-0067">ATP-binding</keyword>
<feature type="domain" description="Helicase ATP-binding" evidence="7">
    <location>
        <begin position="571"/>
        <end position="730"/>
    </location>
</feature>
<dbReference type="Pfam" id="PF00271">
    <property type="entry name" value="Helicase_C"/>
    <property type="match status" value="1"/>
</dbReference>
<dbReference type="GO" id="GO:0043138">
    <property type="term" value="F:3'-5' DNA helicase activity"/>
    <property type="evidence" value="ECO:0007669"/>
    <property type="project" value="UniProtKB-EC"/>
</dbReference>
<dbReference type="SMART" id="SM00490">
    <property type="entry name" value="HELICc"/>
    <property type="match status" value="1"/>
</dbReference>
<dbReference type="SUPFAM" id="SSF52540">
    <property type="entry name" value="P-loop containing nucleoside triphosphate hydrolases"/>
    <property type="match status" value="1"/>
</dbReference>
<evidence type="ECO:0000256" key="6">
    <source>
        <dbReference type="SAM" id="MobiDB-lite"/>
    </source>
</evidence>
<dbReference type="EC" id="5.6.2.4" evidence="5"/>
<evidence type="ECO:0000256" key="4">
    <source>
        <dbReference type="ARBA" id="ARBA00034617"/>
    </source>
</evidence>
<keyword evidence="2" id="KW-0547">Nucleotide-binding</keyword>
<feature type="compositionally biased region" description="Basic and acidic residues" evidence="6">
    <location>
        <begin position="956"/>
        <end position="987"/>
    </location>
</feature>
<comment type="similarity">
    <text evidence="1">Belongs to the helicase family. RecQ subfamily.</text>
</comment>
<dbReference type="SMART" id="SM00487">
    <property type="entry name" value="DEXDc"/>
    <property type="match status" value="1"/>
</dbReference>
<reference evidence="10" key="1">
    <citation type="journal article" date="2017" name="Nat. Microbiol.">
        <title>Global analysis of biosynthetic gene clusters reveals vast potential of secondary metabolite production in Penicillium species.</title>
        <authorList>
            <person name="Nielsen J.C."/>
            <person name="Grijseels S."/>
            <person name="Prigent S."/>
            <person name="Ji B."/>
            <person name="Dainat J."/>
            <person name="Nielsen K.F."/>
            <person name="Frisvad J.C."/>
            <person name="Workman M."/>
            <person name="Nielsen J."/>
        </authorList>
    </citation>
    <scope>NUCLEOTIDE SEQUENCE [LARGE SCALE GENOMIC DNA]</scope>
    <source>
        <strain evidence="10">IBT 31811</strain>
    </source>
</reference>
<dbReference type="PANTHER" id="PTHR13710">
    <property type="entry name" value="DNA HELICASE RECQ FAMILY MEMBER"/>
    <property type="match status" value="1"/>
</dbReference>
<dbReference type="Gene3D" id="3.40.50.300">
    <property type="entry name" value="P-loop containing nucleotide triphosphate hydrolases"/>
    <property type="match status" value="2"/>
</dbReference>
<dbReference type="InterPro" id="IPR001650">
    <property type="entry name" value="Helicase_C-like"/>
</dbReference>
<dbReference type="EMBL" id="MDYN01000271">
    <property type="protein sequence ID" value="OQD70186.1"/>
    <property type="molecule type" value="Genomic_DNA"/>
</dbReference>
<feature type="domain" description="Helicase C-terminal" evidence="8">
    <location>
        <begin position="775"/>
        <end position="923"/>
    </location>
</feature>
<dbReference type="InterPro" id="IPR014001">
    <property type="entry name" value="Helicase_ATP-bd"/>
</dbReference>
<name>A0A1V6P0Q2_9EURO</name>
<dbReference type="PANTHER" id="PTHR13710:SF154">
    <property type="entry name" value="RECQ HELICASE, PUTATIVE (AFU_ORTHOLOGUE AFUA_6G14720)-RELATED"/>
    <property type="match status" value="1"/>
</dbReference>
<feature type="non-terminal residue" evidence="9">
    <location>
        <position position="1"/>
    </location>
</feature>